<keyword evidence="2 4" id="KW-0863">Zinc-finger</keyword>
<evidence type="ECO:0000256" key="2">
    <source>
        <dbReference type="ARBA" id="ARBA00022771"/>
    </source>
</evidence>
<name>A0AAV9BNK8_ACOGR</name>
<evidence type="ECO:0000256" key="3">
    <source>
        <dbReference type="ARBA" id="ARBA00022833"/>
    </source>
</evidence>
<dbReference type="GO" id="GO:0008270">
    <property type="term" value="F:zinc ion binding"/>
    <property type="evidence" value="ECO:0007669"/>
    <property type="project" value="UniProtKB-KW"/>
</dbReference>
<dbReference type="InterPro" id="IPR051834">
    <property type="entry name" value="RING_finger_E3_ligase"/>
</dbReference>
<evidence type="ECO:0000259" key="5">
    <source>
        <dbReference type="PROSITE" id="PS50089"/>
    </source>
</evidence>
<dbReference type="PROSITE" id="PS50089">
    <property type="entry name" value="ZF_RING_2"/>
    <property type="match status" value="1"/>
</dbReference>
<dbReference type="GO" id="GO:0005634">
    <property type="term" value="C:nucleus"/>
    <property type="evidence" value="ECO:0007669"/>
    <property type="project" value="TreeGrafter"/>
</dbReference>
<keyword evidence="1" id="KW-0479">Metal-binding</keyword>
<dbReference type="EMBL" id="JAUJYN010000002">
    <property type="protein sequence ID" value="KAK1277936.1"/>
    <property type="molecule type" value="Genomic_DNA"/>
</dbReference>
<proteinExistence type="predicted"/>
<comment type="caution">
    <text evidence="6">The sequence shown here is derived from an EMBL/GenBank/DDBJ whole genome shotgun (WGS) entry which is preliminary data.</text>
</comment>
<dbReference type="AlphaFoldDB" id="A0AAV9BNK8"/>
<gene>
    <name evidence="6" type="ORF">QJS04_geneDACA020131</name>
</gene>
<dbReference type="Proteomes" id="UP001179952">
    <property type="component" value="Unassembled WGS sequence"/>
</dbReference>
<dbReference type="Pfam" id="PF13639">
    <property type="entry name" value="zf-RING_2"/>
    <property type="match status" value="1"/>
</dbReference>
<dbReference type="GO" id="GO:0061630">
    <property type="term" value="F:ubiquitin protein ligase activity"/>
    <property type="evidence" value="ECO:0007669"/>
    <property type="project" value="TreeGrafter"/>
</dbReference>
<organism evidence="6 7">
    <name type="scientific">Acorus gramineus</name>
    <name type="common">Dwarf sweet flag</name>
    <dbReference type="NCBI Taxonomy" id="55184"/>
    <lineage>
        <taxon>Eukaryota</taxon>
        <taxon>Viridiplantae</taxon>
        <taxon>Streptophyta</taxon>
        <taxon>Embryophyta</taxon>
        <taxon>Tracheophyta</taxon>
        <taxon>Spermatophyta</taxon>
        <taxon>Magnoliopsida</taxon>
        <taxon>Liliopsida</taxon>
        <taxon>Acoraceae</taxon>
        <taxon>Acorus</taxon>
    </lineage>
</organism>
<protein>
    <submittedName>
        <fullName evidence="6">NEP1-interacting protein-like 1</fullName>
    </submittedName>
</protein>
<sequence length="215" mass="24935">MKRTEHFQCPAVYGRRLGWRETANNIQDKTVFLNFRVSKDVLLLGGHCERLMDKTTSFTLGLQSLMGRCPSDLQTRLLALMNQTRPYGHRFSRYAGLISESVIHNVSMLGPEDSGLEVWVELEMVIVHSRDHDRTGEELETVRYDRSGADEEEEEEEVCPVCLQNFVVGEEIKSTPCGHRFHEECIFRWMESSRTCPMCRSSVRRAKKVVWLMVY</sequence>
<keyword evidence="7" id="KW-1185">Reference proteome</keyword>
<dbReference type="GO" id="GO:0006511">
    <property type="term" value="P:ubiquitin-dependent protein catabolic process"/>
    <property type="evidence" value="ECO:0007669"/>
    <property type="project" value="TreeGrafter"/>
</dbReference>
<accession>A0AAV9BNK8</accession>
<reference evidence="6" key="2">
    <citation type="submission" date="2023-06" db="EMBL/GenBank/DDBJ databases">
        <authorList>
            <person name="Ma L."/>
            <person name="Liu K.-W."/>
            <person name="Li Z."/>
            <person name="Hsiao Y.-Y."/>
            <person name="Qi Y."/>
            <person name="Fu T."/>
            <person name="Tang G."/>
            <person name="Zhang D."/>
            <person name="Sun W.-H."/>
            <person name="Liu D.-K."/>
            <person name="Li Y."/>
            <person name="Chen G.-Z."/>
            <person name="Liu X.-D."/>
            <person name="Liao X.-Y."/>
            <person name="Jiang Y.-T."/>
            <person name="Yu X."/>
            <person name="Hao Y."/>
            <person name="Huang J."/>
            <person name="Zhao X.-W."/>
            <person name="Ke S."/>
            <person name="Chen Y.-Y."/>
            <person name="Wu W.-L."/>
            <person name="Hsu J.-L."/>
            <person name="Lin Y.-F."/>
            <person name="Huang M.-D."/>
            <person name="Li C.-Y."/>
            <person name="Huang L."/>
            <person name="Wang Z.-W."/>
            <person name="Zhao X."/>
            <person name="Zhong W.-Y."/>
            <person name="Peng D.-H."/>
            <person name="Ahmad S."/>
            <person name="Lan S."/>
            <person name="Zhang J.-S."/>
            <person name="Tsai W.-C."/>
            <person name="Van De Peer Y."/>
            <person name="Liu Z.-J."/>
        </authorList>
    </citation>
    <scope>NUCLEOTIDE SEQUENCE</scope>
    <source>
        <strain evidence="6">SCP</strain>
        <tissue evidence="6">Leaves</tissue>
    </source>
</reference>
<feature type="domain" description="RING-type" evidence="5">
    <location>
        <begin position="159"/>
        <end position="200"/>
    </location>
</feature>
<dbReference type="SUPFAM" id="SSF57850">
    <property type="entry name" value="RING/U-box"/>
    <property type="match status" value="1"/>
</dbReference>
<evidence type="ECO:0000256" key="1">
    <source>
        <dbReference type="ARBA" id="ARBA00022723"/>
    </source>
</evidence>
<evidence type="ECO:0000256" key="4">
    <source>
        <dbReference type="PROSITE-ProRule" id="PRU00175"/>
    </source>
</evidence>
<evidence type="ECO:0000313" key="7">
    <source>
        <dbReference type="Proteomes" id="UP001179952"/>
    </source>
</evidence>
<dbReference type="PANTHER" id="PTHR45931:SF16">
    <property type="entry name" value="RING_U-BOX SUPERFAMILY PROTEIN"/>
    <property type="match status" value="1"/>
</dbReference>
<dbReference type="InterPro" id="IPR013083">
    <property type="entry name" value="Znf_RING/FYVE/PHD"/>
</dbReference>
<reference evidence="6" key="1">
    <citation type="journal article" date="2023" name="Nat. Commun.">
        <title>Diploid and tetraploid genomes of Acorus and the evolution of monocots.</title>
        <authorList>
            <person name="Ma L."/>
            <person name="Liu K.W."/>
            <person name="Li Z."/>
            <person name="Hsiao Y.Y."/>
            <person name="Qi Y."/>
            <person name="Fu T."/>
            <person name="Tang G.D."/>
            <person name="Zhang D."/>
            <person name="Sun W.H."/>
            <person name="Liu D.K."/>
            <person name="Li Y."/>
            <person name="Chen G.Z."/>
            <person name="Liu X.D."/>
            <person name="Liao X.Y."/>
            <person name="Jiang Y.T."/>
            <person name="Yu X."/>
            <person name="Hao Y."/>
            <person name="Huang J."/>
            <person name="Zhao X.W."/>
            <person name="Ke S."/>
            <person name="Chen Y.Y."/>
            <person name="Wu W.L."/>
            <person name="Hsu J.L."/>
            <person name="Lin Y.F."/>
            <person name="Huang M.D."/>
            <person name="Li C.Y."/>
            <person name="Huang L."/>
            <person name="Wang Z.W."/>
            <person name="Zhao X."/>
            <person name="Zhong W.Y."/>
            <person name="Peng D.H."/>
            <person name="Ahmad S."/>
            <person name="Lan S."/>
            <person name="Zhang J.S."/>
            <person name="Tsai W.C."/>
            <person name="Van de Peer Y."/>
            <person name="Liu Z.J."/>
        </authorList>
    </citation>
    <scope>NUCLEOTIDE SEQUENCE</scope>
    <source>
        <strain evidence="6">SCP</strain>
    </source>
</reference>
<dbReference type="Gene3D" id="3.30.40.10">
    <property type="entry name" value="Zinc/RING finger domain, C3HC4 (zinc finger)"/>
    <property type="match status" value="1"/>
</dbReference>
<keyword evidence="3" id="KW-0862">Zinc</keyword>
<evidence type="ECO:0000313" key="6">
    <source>
        <dbReference type="EMBL" id="KAK1277936.1"/>
    </source>
</evidence>
<dbReference type="InterPro" id="IPR001841">
    <property type="entry name" value="Znf_RING"/>
</dbReference>
<dbReference type="PANTHER" id="PTHR45931">
    <property type="entry name" value="SI:CH211-59O9.10"/>
    <property type="match status" value="1"/>
</dbReference>
<dbReference type="SMART" id="SM00184">
    <property type="entry name" value="RING"/>
    <property type="match status" value="1"/>
</dbReference>